<organism evidence="1 2">
    <name type="scientific">Pyropia yezoensis</name>
    <name type="common">Susabi-nori</name>
    <name type="synonym">Porphyra yezoensis</name>
    <dbReference type="NCBI Taxonomy" id="2788"/>
    <lineage>
        <taxon>Eukaryota</taxon>
        <taxon>Rhodophyta</taxon>
        <taxon>Bangiophyceae</taxon>
        <taxon>Bangiales</taxon>
        <taxon>Bangiaceae</taxon>
        <taxon>Pyropia</taxon>
    </lineage>
</organism>
<evidence type="ECO:0000313" key="2">
    <source>
        <dbReference type="Proteomes" id="UP000798662"/>
    </source>
</evidence>
<proteinExistence type="predicted"/>
<comment type="caution">
    <text evidence="1">The sequence shown here is derived from an EMBL/GenBank/DDBJ whole genome shotgun (WGS) entry which is preliminary data.</text>
</comment>
<accession>A0ACC3C0B2</accession>
<protein>
    <submittedName>
        <fullName evidence="1">Uncharacterized protein</fullName>
    </submittedName>
</protein>
<name>A0ACC3C0B2_PYRYE</name>
<keyword evidence="2" id="KW-1185">Reference proteome</keyword>
<evidence type="ECO:0000313" key="1">
    <source>
        <dbReference type="EMBL" id="KAK1863602.1"/>
    </source>
</evidence>
<reference evidence="1" key="1">
    <citation type="submission" date="2019-11" db="EMBL/GenBank/DDBJ databases">
        <title>Nori genome reveals adaptations in red seaweeds to the harsh intertidal environment.</title>
        <authorList>
            <person name="Wang D."/>
            <person name="Mao Y."/>
        </authorList>
    </citation>
    <scope>NUCLEOTIDE SEQUENCE</scope>
    <source>
        <tissue evidence="1">Gametophyte</tissue>
    </source>
</reference>
<sequence length="581" mass="58039">MVRDVPTACYLVVAEANMDSFAQTFFPSAAITARAARGEGASTASADALRDERAGRALAVAGAAADAAAAAAVQAQAAAATAAMGGGRSTAAAAAQAAGVAANARSRALVTVAAAEAVVLGGAASLSVQVGEVPSGRLPPRRKRRRKGAAAADEGDPKGVTPGQQPSPAGQLSLGGPVIHTSAAAAAVAAAANVVPNYDAPLSPAARDRMMKELQDLGVPPPLVDTILNSDLTAPLPQLPPAVDRPAVLKVRTKQRNRKSAERSRAKTKHKTTVAKDAAAEVWRECQAVWEIAMRLESTNRRLQAAVEYARGVHATWTEVQAVLKLGVGTRDLAELLRCPRADVRVGAAAAAAAYSADARFCTELFRADEEAQQDPTPTPGHGTDGAAASPLAPPPSAAPPAAAAVAASLLRALLRLTGDTSAPATVRSALTALINLTAASPAAAAVLAPAAAADACVTALLDTDPAVSASAALDDEGAAAPRRPPTAAAEADVDVRLALAEALLALTRTTRGRDACRAAGAVAIATAGAAAERDGRVAGALRQVAARCHAVDVDAPHSNGGRGGGVGGDVAGSVTVEEVE</sequence>
<gene>
    <name evidence="1" type="ORF">I4F81_006156</name>
</gene>
<dbReference type="EMBL" id="CM020619">
    <property type="protein sequence ID" value="KAK1863602.1"/>
    <property type="molecule type" value="Genomic_DNA"/>
</dbReference>
<dbReference type="Proteomes" id="UP000798662">
    <property type="component" value="Chromosome 2"/>
</dbReference>